<organism evidence="2 3">
    <name type="scientific">Actinoplanes couchii</name>
    <dbReference type="NCBI Taxonomy" id="403638"/>
    <lineage>
        <taxon>Bacteria</taxon>
        <taxon>Bacillati</taxon>
        <taxon>Actinomycetota</taxon>
        <taxon>Actinomycetes</taxon>
        <taxon>Micromonosporales</taxon>
        <taxon>Micromonosporaceae</taxon>
        <taxon>Actinoplanes</taxon>
    </lineage>
</organism>
<name>A0ABQ3XGB4_9ACTN</name>
<gene>
    <name evidence="2" type="ORF">Aco03nite_059420</name>
</gene>
<evidence type="ECO:0000313" key="2">
    <source>
        <dbReference type="EMBL" id="GID57538.1"/>
    </source>
</evidence>
<reference evidence="2 3" key="1">
    <citation type="submission" date="2021-01" db="EMBL/GenBank/DDBJ databases">
        <title>Whole genome shotgun sequence of Actinoplanes couchii NBRC 106145.</title>
        <authorList>
            <person name="Komaki H."/>
            <person name="Tamura T."/>
        </authorList>
    </citation>
    <scope>NUCLEOTIDE SEQUENCE [LARGE SCALE GENOMIC DNA]</scope>
    <source>
        <strain evidence="2 3">NBRC 106145</strain>
    </source>
</reference>
<evidence type="ECO:0000256" key="1">
    <source>
        <dbReference type="SAM" id="MobiDB-lite"/>
    </source>
</evidence>
<dbReference type="RefSeq" id="WP_239145530.1">
    <property type="nucleotide sequence ID" value="NZ_BAAAQE010000034.1"/>
</dbReference>
<dbReference type="Proteomes" id="UP000612282">
    <property type="component" value="Unassembled WGS sequence"/>
</dbReference>
<comment type="caution">
    <text evidence="2">The sequence shown here is derived from an EMBL/GenBank/DDBJ whole genome shotgun (WGS) entry which is preliminary data.</text>
</comment>
<sequence>MRKPGPRISVQSPELGTVRSWVGLNMIDDDVYRKDYTLRGIGEHIEVWVAKDATFPDGDCRGKTSTEITDAQVAALVGDFDKTIYPRETKAFSTPPDRNGTNAGLPGDFTGAGNRTVTLIDNVRDENYLEFPQRQTYISGFFSEQLNELFDRNVITLDAFDWAHRSGANPAHQPSDDLCTSRPSRPRMYESTFAHEWQHLLAYYTDPDEDVWVSEGLADYAQSLTGYVDAGLGVHHQGFDNHIVCYQGFGLTKTTFNPNPRDCGGPSNSLNLWSEGEPDEILADYGIVYSFMLYLRDRFGTKALTALHKDKKNHGLAAIAAALPTGVKVHDVLHDFQLTALVDKIVSRPGGVVKGVPRERVISPSLNSTVNLDNPASYGEAGAAPNGADYIKLPKEWQTLRFDGAKTLPPEPLAWTLDAGALFSGNTPDTDTTAARQVDVPATDPVLRFKSTHGLEEKFDYGYVTVSGDGGKTWQMVKGDTTVEGPLGPALTGKATGVALNFDLKAYAKKRILIGFRYVSDGAVSIGGWHVSDVKIGSTAIGRNSLDGWKSPTQIRPVAVDKWHVTLVGLTRTKAKVVPLTDFAEVSHYPKVVAIIAYDEPTGTVTQFAPYTLKVDGKPFPPAASNPKP</sequence>
<keyword evidence="3" id="KW-1185">Reference proteome</keyword>
<accession>A0ABQ3XGB4</accession>
<feature type="region of interest" description="Disordered" evidence="1">
    <location>
        <begin position="89"/>
        <end position="108"/>
    </location>
</feature>
<evidence type="ECO:0008006" key="4">
    <source>
        <dbReference type="Google" id="ProtNLM"/>
    </source>
</evidence>
<proteinExistence type="predicted"/>
<dbReference type="EMBL" id="BOMG01000073">
    <property type="protein sequence ID" value="GID57538.1"/>
    <property type="molecule type" value="Genomic_DNA"/>
</dbReference>
<protein>
    <recommendedName>
        <fullName evidence="4">Peptidase M6 immune inhibitor A</fullName>
    </recommendedName>
</protein>
<dbReference type="Pfam" id="PF20773">
    <property type="entry name" value="InhA-like_MAM"/>
    <property type="match status" value="1"/>
</dbReference>
<evidence type="ECO:0000313" key="3">
    <source>
        <dbReference type="Proteomes" id="UP000612282"/>
    </source>
</evidence>